<name>A0A5E4NMN2_9HEMI</name>
<keyword evidence="3" id="KW-0998">Cell outer membrane</keyword>
<dbReference type="SUPFAM" id="SSF48452">
    <property type="entry name" value="TPR-like"/>
    <property type="match status" value="1"/>
</dbReference>
<dbReference type="PROSITE" id="PS50005">
    <property type="entry name" value="TPR"/>
    <property type="match status" value="1"/>
</dbReference>
<evidence type="ECO:0000256" key="2">
    <source>
        <dbReference type="ARBA" id="ARBA00023136"/>
    </source>
</evidence>
<keyword evidence="1 5" id="KW-0732">Signal</keyword>
<dbReference type="EMBL" id="CABPRJ010001992">
    <property type="protein sequence ID" value="VVC42763.1"/>
    <property type="molecule type" value="Genomic_DNA"/>
</dbReference>
<feature type="repeat" description="TPR" evidence="4">
    <location>
        <begin position="159"/>
        <end position="192"/>
    </location>
</feature>
<evidence type="ECO:0000313" key="8">
    <source>
        <dbReference type="Proteomes" id="UP000325440"/>
    </source>
</evidence>
<dbReference type="Pfam" id="PF13525">
    <property type="entry name" value="YfiO"/>
    <property type="match status" value="1"/>
</dbReference>
<dbReference type="OrthoDB" id="6411301at2759"/>
<dbReference type="InterPro" id="IPR039565">
    <property type="entry name" value="BamD-like"/>
</dbReference>
<evidence type="ECO:0000256" key="4">
    <source>
        <dbReference type="PROSITE-ProRule" id="PRU00339"/>
    </source>
</evidence>
<keyword evidence="8" id="KW-1185">Reference proteome</keyword>
<gene>
    <name evidence="7" type="ORF">CINCED_3A014717</name>
</gene>
<protein>
    <submittedName>
        <fullName evidence="7">Tetratricopeptide repeat,Outer membrane protein assembly factor BamD,Tetratricopeptide-like helical</fullName>
    </submittedName>
</protein>
<proteinExistence type="predicted"/>
<dbReference type="InterPro" id="IPR017689">
    <property type="entry name" value="BamD"/>
</dbReference>
<organism evidence="7 8">
    <name type="scientific">Cinara cedri</name>
    <dbReference type="NCBI Taxonomy" id="506608"/>
    <lineage>
        <taxon>Eukaryota</taxon>
        <taxon>Metazoa</taxon>
        <taxon>Ecdysozoa</taxon>
        <taxon>Arthropoda</taxon>
        <taxon>Hexapoda</taxon>
        <taxon>Insecta</taxon>
        <taxon>Pterygota</taxon>
        <taxon>Neoptera</taxon>
        <taxon>Paraneoptera</taxon>
        <taxon>Hemiptera</taxon>
        <taxon>Sternorrhyncha</taxon>
        <taxon>Aphidomorpha</taxon>
        <taxon>Aphidoidea</taxon>
        <taxon>Aphididae</taxon>
        <taxon>Lachninae</taxon>
        <taxon>Cinara</taxon>
    </lineage>
</organism>
<dbReference type="InterPro" id="IPR019734">
    <property type="entry name" value="TPR_rpt"/>
</dbReference>
<dbReference type="Proteomes" id="UP000325440">
    <property type="component" value="Unassembled WGS sequence"/>
</dbReference>
<reference evidence="7 8" key="1">
    <citation type="submission" date="2019-08" db="EMBL/GenBank/DDBJ databases">
        <authorList>
            <person name="Alioto T."/>
            <person name="Alioto T."/>
            <person name="Gomez Garrido J."/>
        </authorList>
    </citation>
    <scope>NUCLEOTIDE SEQUENCE [LARGE SCALE GENOMIC DNA]</scope>
</reference>
<evidence type="ECO:0000313" key="7">
    <source>
        <dbReference type="EMBL" id="VVC42763.1"/>
    </source>
</evidence>
<evidence type="ECO:0000256" key="1">
    <source>
        <dbReference type="ARBA" id="ARBA00022729"/>
    </source>
</evidence>
<evidence type="ECO:0000256" key="5">
    <source>
        <dbReference type="SAM" id="SignalP"/>
    </source>
</evidence>
<dbReference type="InterPro" id="IPR011990">
    <property type="entry name" value="TPR-like_helical_dom_sf"/>
</dbReference>
<accession>A0A5E4NMN2</accession>
<feature type="signal peptide" evidence="5">
    <location>
        <begin position="1"/>
        <end position="19"/>
    </location>
</feature>
<keyword evidence="2" id="KW-0472">Membrane</keyword>
<dbReference type="NCBIfam" id="TIGR03302">
    <property type="entry name" value="OM_YfiO"/>
    <property type="match status" value="1"/>
</dbReference>
<dbReference type="Gene3D" id="1.25.40.10">
    <property type="entry name" value="Tetratricopeptide repeat domain"/>
    <property type="match status" value="1"/>
</dbReference>
<feature type="chain" id="PRO_5022709500" evidence="5">
    <location>
        <begin position="20"/>
        <end position="234"/>
    </location>
</feature>
<sequence>MHRIICFILLICLSIQLHANPVQKSETELYEEAIKLFNKEKYKQAIRVLQKVEDLFPLSYWAMQAKLLSGISSYNIGDYSSAANSMDEYIYIYSNSPDLAYTYYLRILSYYMQIDKVQLSQQTAYKTLELAVEYTNLFPRSEYVDDVKEKIKLVTKHITEKEYAIGRFYLRRGEYLAAIKRFRNVINSKNSSYLSQSLNYLVTTHSALGLKSEAEQYANMLTDVKSQLDYPSDP</sequence>
<dbReference type="AlphaFoldDB" id="A0A5E4NMN2"/>
<evidence type="ECO:0000256" key="3">
    <source>
        <dbReference type="ARBA" id="ARBA00023237"/>
    </source>
</evidence>
<evidence type="ECO:0000259" key="6">
    <source>
        <dbReference type="Pfam" id="PF13525"/>
    </source>
</evidence>
<feature type="domain" description="Outer membrane lipoprotein BamD-like" evidence="6">
    <location>
        <begin position="23"/>
        <end position="217"/>
    </location>
</feature>
<keyword evidence="4" id="KW-0802">TPR repeat</keyword>